<dbReference type="Proteomes" id="UP001234989">
    <property type="component" value="Chromosome 7"/>
</dbReference>
<protein>
    <submittedName>
        <fullName evidence="1">Uncharacterized protein</fullName>
    </submittedName>
</protein>
<name>A0AAF0U112_SOLVR</name>
<accession>A0AAF0U112</accession>
<sequence>MGSVSTTNVTIGAWKKKMQNMAVALMEIATATTIVENNNQNI</sequence>
<dbReference type="EMBL" id="CP133618">
    <property type="protein sequence ID" value="WMV36893.1"/>
    <property type="molecule type" value="Genomic_DNA"/>
</dbReference>
<keyword evidence="2" id="KW-1185">Reference proteome</keyword>
<reference evidence="1" key="1">
    <citation type="submission" date="2023-08" db="EMBL/GenBank/DDBJ databases">
        <title>A de novo genome assembly of Solanum verrucosum Schlechtendal, a Mexican diploid species geographically isolated from the other diploid A-genome species in potato relatives.</title>
        <authorList>
            <person name="Hosaka K."/>
        </authorList>
    </citation>
    <scope>NUCLEOTIDE SEQUENCE</scope>
    <source>
        <tissue evidence="1">Young leaves</tissue>
    </source>
</reference>
<organism evidence="1 2">
    <name type="scientific">Solanum verrucosum</name>
    <dbReference type="NCBI Taxonomy" id="315347"/>
    <lineage>
        <taxon>Eukaryota</taxon>
        <taxon>Viridiplantae</taxon>
        <taxon>Streptophyta</taxon>
        <taxon>Embryophyta</taxon>
        <taxon>Tracheophyta</taxon>
        <taxon>Spermatophyta</taxon>
        <taxon>Magnoliopsida</taxon>
        <taxon>eudicotyledons</taxon>
        <taxon>Gunneridae</taxon>
        <taxon>Pentapetalae</taxon>
        <taxon>asterids</taxon>
        <taxon>lamiids</taxon>
        <taxon>Solanales</taxon>
        <taxon>Solanaceae</taxon>
        <taxon>Solanoideae</taxon>
        <taxon>Solaneae</taxon>
        <taxon>Solanum</taxon>
    </lineage>
</organism>
<gene>
    <name evidence="1" type="ORF">MTR67_030278</name>
</gene>
<evidence type="ECO:0000313" key="1">
    <source>
        <dbReference type="EMBL" id="WMV36893.1"/>
    </source>
</evidence>
<dbReference type="AlphaFoldDB" id="A0AAF0U112"/>
<proteinExistence type="predicted"/>
<evidence type="ECO:0000313" key="2">
    <source>
        <dbReference type="Proteomes" id="UP001234989"/>
    </source>
</evidence>